<evidence type="ECO:0000256" key="1">
    <source>
        <dbReference type="ARBA" id="ARBA00022729"/>
    </source>
</evidence>
<evidence type="ECO:0008006" key="4">
    <source>
        <dbReference type="Google" id="ProtNLM"/>
    </source>
</evidence>
<sequence length="190" mass="19477">MEVYLGNGRGDFSEASSVELEREVNDVAVVDLGTDGFPDVVARHGVAAAVSLLKGGGDGTLAMHGQLAVGRAPSSAATADLDGDGTRELLVVEEDDNAVSVYALPDAPVLEPPISRWCPLRPFPDGSARLPPVSPLAEVETGGALLAPAVGDFDGDGRRDVALALPTRGVRLVLNPGGGTFTTRDVLQGP</sequence>
<dbReference type="InterPro" id="IPR028994">
    <property type="entry name" value="Integrin_alpha_N"/>
</dbReference>
<keyword evidence="1" id="KW-0732">Signal</keyword>
<protein>
    <recommendedName>
        <fullName evidence="4">VCBS repeat-containing protein</fullName>
    </recommendedName>
</protein>
<gene>
    <name evidence="2" type="ORF">Q664_41105</name>
</gene>
<dbReference type="Proteomes" id="UP000028547">
    <property type="component" value="Unassembled WGS sequence"/>
</dbReference>
<comment type="caution">
    <text evidence="2">The sequence shown here is derived from an EMBL/GenBank/DDBJ whole genome shotgun (WGS) entry which is preliminary data.</text>
</comment>
<dbReference type="PANTHER" id="PTHR46580:SF4">
    <property type="entry name" value="ATP_GTP-BINDING PROTEIN"/>
    <property type="match status" value="1"/>
</dbReference>
<dbReference type="AlphaFoldDB" id="A0A084SIY9"/>
<dbReference type="Pfam" id="PF13517">
    <property type="entry name" value="FG-GAP_3"/>
    <property type="match status" value="1"/>
</dbReference>
<reference evidence="2 3" key="1">
    <citation type="submission" date="2014-07" db="EMBL/GenBank/DDBJ databases">
        <title>Draft Genome Sequence of Gephyronic Acid Producer, Cystobacter violaceus Strain Cb vi76.</title>
        <authorList>
            <person name="Stevens D.C."/>
            <person name="Young J."/>
            <person name="Carmichael R."/>
            <person name="Tan J."/>
            <person name="Taylor R.E."/>
        </authorList>
    </citation>
    <scope>NUCLEOTIDE SEQUENCE [LARGE SCALE GENOMIC DNA]</scope>
    <source>
        <strain evidence="2 3">Cb vi76</strain>
    </source>
</reference>
<accession>A0A084SIY9</accession>
<dbReference type="PANTHER" id="PTHR46580">
    <property type="entry name" value="SENSOR KINASE-RELATED"/>
    <property type="match status" value="1"/>
</dbReference>
<dbReference type="RefSeq" id="WP_043408613.1">
    <property type="nucleotide sequence ID" value="NZ_JPMI01000291.1"/>
</dbReference>
<evidence type="ECO:0000313" key="2">
    <source>
        <dbReference type="EMBL" id="KFA88424.1"/>
    </source>
</evidence>
<name>A0A084SIY9_9BACT</name>
<dbReference type="InterPro" id="IPR013517">
    <property type="entry name" value="FG-GAP"/>
</dbReference>
<evidence type="ECO:0000313" key="3">
    <source>
        <dbReference type="Proteomes" id="UP000028547"/>
    </source>
</evidence>
<dbReference type="Gene3D" id="2.130.10.130">
    <property type="entry name" value="Integrin alpha, N-terminal"/>
    <property type="match status" value="1"/>
</dbReference>
<organism evidence="2 3">
    <name type="scientific">Archangium violaceum Cb vi76</name>
    <dbReference type="NCBI Taxonomy" id="1406225"/>
    <lineage>
        <taxon>Bacteria</taxon>
        <taxon>Pseudomonadati</taxon>
        <taxon>Myxococcota</taxon>
        <taxon>Myxococcia</taxon>
        <taxon>Myxococcales</taxon>
        <taxon>Cystobacterineae</taxon>
        <taxon>Archangiaceae</taxon>
        <taxon>Archangium</taxon>
    </lineage>
</organism>
<proteinExistence type="predicted"/>
<dbReference type="EMBL" id="JPMI01000291">
    <property type="protein sequence ID" value="KFA88424.1"/>
    <property type="molecule type" value="Genomic_DNA"/>
</dbReference>
<dbReference type="SUPFAM" id="SSF69318">
    <property type="entry name" value="Integrin alpha N-terminal domain"/>
    <property type="match status" value="1"/>
</dbReference>